<dbReference type="RefSeq" id="XP_069212009.1">
    <property type="nucleotide sequence ID" value="XM_069351623.1"/>
</dbReference>
<comment type="caution">
    <text evidence="8">The sequence shown here is derived from an EMBL/GenBank/DDBJ whole genome shotgun (WGS) entry which is preliminary data.</text>
</comment>
<comment type="similarity">
    <text evidence="1">Belongs to the DNA polymerase type-B-like family.</text>
</comment>
<keyword evidence="4" id="KW-0460">Magnesium</keyword>
<feature type="compositionally biased region" description="Low complexity" evidence="5">
    <location>
        <begin position="487"/>
        <end position="499"/>
    </location>
</feature>
<feature type="compositionally biased region" description="Low complexity" evidence="5">
    <location>
        <begin position="614"/>
        <end position="651"/>
    </location>
</feature>
<evidence type="ECO:0000259" key="6">
    <source>
        <dbReference type="Pfam" id="PF03828"/>
    </source>
</evidence>
<dbReference type="EC" id="2.7.7.19" evidence="2"/>
<sequence length="718" mass="77391">MTAAIDTEFSVGDEFIGFDDLVSEAGPSRSQSPPSPPASSSAKGKGRAHETDTDRYDDSSAAESKTGKKRKGKGKSAPPPKKAKGENGPITGPRNKKEEEMANNRHAPWAVNVDWERCADTAEMLNDEVRAFYDHMSPSLEEYTVRRDLIDYLSALIRSHFPGAEVTPFGSWQTQLYLPTGDIDLVVFNPQLVNAEKPKIVKFLHALAGLMKRRLANQVVVIARAKVPIVKFETNDGAINIDISVNQTNGISAGKIMRHYLDSYPGSRELILVVKAFLQQRSMNEVFSGGLGSYSVICLVLSFLQLHPKIRRSEINPLNNLGVLLMEFFELYGRSFNYNDVGISLRRGGEYYSKRKRGWANFNGQPWLLSIEDPQDVENDISKTSFGIRDVKLVLAGAYDILQGVLSERKKQLDDGQIPHLRASELSILGSILGEPPQAVKFRAHLKGMFDDKRVQRLISKDLGRLPDDLPDVHPPAPTSRNDTGSKTKSASASTSAPAEPKRARKARTPSPAGKDEFNAILVDDDSDPEPGAVWESESSGSERAAPRKAKGRKVSGSASEDGEIREAGSKVSTGLQIKGIAARHQSVSEDEVDFEALAASRGDSPEESRYDLGKANGKGSKAGSKAASRAGSKAPASKAPSVAGSKAGSKPPSVAGSKPGSKAPSRAGSRAGSATPAVPASPGASRKVKSTERKAFWAAKAGQTVDEEEDDYIVLSD</sequence>
<evidence type="ECO:0000259" key="7">
    <source>
        <dbReference type="Pfam" id="PF22600"/>
    </source>
</evidence>
<dbReference type="InterPro" id="IPR043519">
    <property type="entry name" value="NT_sf"/>
</dbReference>
<dbReference type="InterPro" id="IPR002058">
    <property type="entry name" value="PAP_assoc"/>
</dbReference>
<feature type="region of interest" description="Disordered" evidence="5">
    <location>
        <begin position="1"/>
        <end position="105"/>
    </location>
</feature>
<feature type="compositionally biased region" description="Basic and acidic residues" evidence="5">
    <location>
        <begin position="604"/>
        <end position="613"/>
    </location>
</feature>
<feature type="compositionally biased region" description="Acidic residues" evidence="5">
    <location>
        <begin position="706"/>
        <end position="718"/>
    </location>
</feature>
<dbReference type="SUPFAM" id="SSF81301">
    <property type="entry name" value="Nucleotidyltransferase"/>
    <property type="match status" value="1"/>
</dbReference>
<feature type="region of interest" description="Disordered" evidence="5">
    <location>
        <begin position="699"/>
        <end position="718"/>
    </location>
</feature>
<protein>
    <recommendedName>
        <fullName evidence="2">polynucleotide adenylyltransferase</fullName>
        <ecNumber evidence="2">2.7.7.19</ecNumber>
    </recommendedName>
</protein>
<dbReference type="Pfam" id="PF22600">
    <property type="entry name" value="MTPAP-like_central"/>
    <property type="match status" value="1"/>
</dbReference>
<feature type="compositionally biased region" description="Basic and acidic residues" evidence="5">
    <location>
        <begin position="47"/>
        <end position="58"/>
    </location>
</feature>
<keyword evidence="3" id="KW-0479">Metal-binding</keyword>
<dbReference type="SUPFAM" id="SSF81631">
    <property type="entry name" value="PAP/OAS1 substrate-binding domain"/>
    <property type="match status" value="1"/>
</dbReference>
<evidence type="ECO:0000256" key="3">
    <source>
        <dbReference type="ARBA" id="ARBA00022723"/>
    </source>
</evidence>
<dbReference type="Proteomes" id="UP001565368">
    <property type="component" value="Unassembled WGS sequence"/>
</dbReference>
<proteinExistence type="inferred from homology"/>
<reference evidence="8 9" key="1">
    <citation type="submission" date="2023-08" db="EMBL/GenBank/DDBJ databases">
        <title>Annotated Genome Sequence of Vanrija albida AlHP1.</title>
        <authorList>
            <person name="Herzog R."/>
        </authorList>
    </citation>
    <scope>NUCLEOTIDE SEQUENCE [LARGE SCALE GENOMIC DNA]</scope>
    <source>
        <strain evidence="8 9">AlHP1</strain>
    </source>
</reference>
<feature type="domain" description="Poly(A) RNA polymerase mitochondrial-like central palm" evidence="7">
    <location>
        <begin position="125"/>
        <end position="261"/>
    </location>
</feature>
<evidence type="ECO:0000256" key="4">
    <source>
        <dbReference type="ARBA" id="ARBA00022842"/>
    </source>
</evidence>
<feature type="domain" description="PAP-associated" evidence="6">
    <location>
        <begin position="320"/>
        <end position="379"/>
    </location>
</feature>
<feature type="compositionally biased region" description="Basic and acidic residues" evidence="5">
    <location>
        <begin position="462"/>
        <end position="472"/>
    </location>
</feature>
<dbReference type="InterPro" id="IPR054708">
    <property type="entry name" value="MTPAP-like_central"/>
</dbReference>
<dbReference type="PANTHER" id="PTHR23092:SF15">
    <property type="entry name" value="INACTIVE NON-CANONICAL POLY(A) RNA POLYMERASE PROTEIN TRF4-2-RELATED"/>
    <property type="match status" value="1"/>
</dbReference>
<organism evidence="8 9">
    <name type="scientific">Vanrija albida</name>
    <dbReference type="NCBI Taxonomy" id="181172"/>
    <lineage>
        <taxon>Eukaryota</taxon>
        <taxon>Fungi</taxon>
        <taxon>Dikarya</taxon>
        <taxon>Basidiomycota</taxon>
        <taxon>Agaricomycotina</taxon>
        <taxon>Tremellomycetes</taxon>
        <taxon>Trichosporonales</taxon>
        <taxon>Trichosporonaceae</taxon>
        <taxon>Vanrija</taxon>
    </lineage>
</organism>
<evidence type="ECO:0000313" key="8">
    <source>
        <dbReference type="EMBL" id="KAL1412065.1"/>
    </source>
</evidence>
<dbReference type="Gene3D" id="3.30.460.10">
    <property type="entry name" value="Beta Polymerase, domain 2"/>
    <property type="match status" value="1"/>
</dbReference>
<dbReference type="Gene3D" id="1.10.1410.10">
    <property type="match status" value="1"/>
</dbReference>
<evidence type="ECO:0000256" key="5">
    <source>
        <dbReference type="SAM" id="MobiDB-lite"/>
    </source>
</evidence>
<keyword evidence="9" id="KW-1185">Reference proteome</keyword>
<dbReference type="GeneID" id="95984105"/>
<evidence type="ECO:0000256" key="2">
    <source>
        <dbReference type="ARBA" id="ARBA00012388"/>
    </source>
</evidence>
<feature type="compositionally biased region" description="Low complexity" evidence="5">
    <location>
        <begin position="664"/>
        <end position="678"/>
    </location>
</feature>
<name>A0ABR3QBH6_9TREE</name>
<evidence type="ECO:0000313" key="9">
    <source>
        <dbReference type="Proteomes" id="UP001565368"/>
    </source>
</evidence>
<accession>A0ABR3QBH6</accession>
<dbReference type="Pfam" id="PF03828">
    <property type="entry name" value="PAP_assoc"/>
    <property type="match status" value="1"/>
</dbReference>
<dbReference type="EMBL" id="JBBXJM010000002">
    <property type="protein sequence ID" value="KAL1412065.1"/>
    <property type="molecule type" value="Genomic_DNA"/>
</dbReference>
<feature type="region of interest" description="Disordered" evidence="5">
    <location>
        <begin position="462"/>
        <end position="694"/>
    </location>
</feature>
<dbReference type="PANTHER" id="PTHR23092">
    <property type="entry name" value="POLY(A) RNA POLYMERASE"/>
    <property type="match status" value="1"/>
</dbReference>
<evidence type="ECO:0000256" key="1">
    <source>
        <dbReference type="ARBA" id="ARBA00008593"/>
    </source>
</evidence>
<gene>
    <name evidence="8" type="ORF">Q8F55_003062</name>
</gene>
<dbReference type="CDD" id="cd05402">
    <property type="entry name" value="NT_PAP_TUTase"/>
    <property type="match status" value="1"/>
</dbReference>
<dbReference type="InterPro" id="IPR045862">
    <property type="entry name" value="Trf4-like"/>
</dbReference>